<dbReference type="OrthoDB" id="9131875at2"/>
<dbReference type="RefSeq" id="WP_150436156.1">
    <property type="nucleotide sequence ID" value="NZ_VYKJ01000009.1"/>
</dbReference>
<name>A0A5J5FWP8_9GAMM</name>
<sequence length="106" mass="12014">MSVESYAGLLTLRRWVTIAHHIPGRVRLRFTNRLVMSLGERQLSALNDLCSDAGIIRQCQINRETGSLLLQYDAQRLSPALVDALFASEDEKAQDAFQRIVHLLNH</sequence>
<accession>A0A5J5FWP8</accession>
<keyword evidence="2" id="KW-1185">Reference proteome</keyword>
<dbReference type="AlphaFoldDB" id="A0A5J5FWP8"/>
<proteinExistence type="predicted"/>
<gene>
    <name evidence="1" type="ORF">FJU30_16900</name>
</gene>
<organism evidence="1 2">
    <name type="scientific">Affinibrenneria salicis</name>
    <dbReference type="NCBI Taxonomy" id="2590031"/>
    <lineage>
        <taxon>Bacteria</taxon>
        <taxon>Pseudomonadati</taxon>
        <taxon>Pseudomonadota</taxon>
        <taxon>Gammaproteobacteria</taxon>
        <taxon>Enterobacterales</taxon>
        <taxon>Pectobacteriaceae</taxon>
        <taxon>Affinibrenneria</taxon>
    </lineage>
</organism>
<evidence type="ECO:0008006" key="3">
    <source>
        <dbReference type="Google" id="ProtNLM"/>
    </source>
</evidence>
<protein>
    <recommendedName>
        <fullName evidence="3">Cation transporter</fullName>
    </recommendedName>
</protein>
<reference evidence="1 2" key="1">
    <citation type="submission" date="2019-09" db="EMBL/GenBank/DDBJ databases">
        <authorList>
            <person name="Li Y."/>
        </authorList>
    </citation>
    <scope>NUCLEOTIDE SEQUENCE [LARGE SCALE GENOMIC DNA]</scope>
    <source>
        <strain evidence="1 2">L3-3HA</strain>
    </source>
</reference>
<dbReference type="Proteomes" id="UP000335415">
    <property type="component" value="Unassembled WGS sequence"/>
</dbReference>
<evidence type="ECO:0000313" key="2">
    <source>
        <dbReference type="Proteomes" id="UP000335415"/>
    </source>
</evidence>
<evidence type="ECO:0000313" key="1">
    <source>
        <dbReference type="EMBL" id="KAA8998096.1"/>
    </source>
</evidence>
<dbReference type="EMBL" id="VYKJ01000009">
    <property type="protein sequence ID" value="KAA8998096.1"/>
    <property type="molecule type" value="Genomic_DNA"/>
</dbReference>
<dbReference type="Pfam" id="PF19991">
    <property type="entry name" value="HMA_2"/>
    <property type="match status" value="1"/>
</dbReference>
<comment type="caution">
    <text evidence="1">The sequence shown here is derived from an EMBL/GenBank/DDBJ whole genome shotgun (WGS) entry which is preliminary data.</text>
</comment>